<feature type="compositionally biased region" description="Polar residues" evidence="9">
    <location>
        <begin position="1225"/>
        <end position="1236"/>
    </location>
</feature>
<feature type="domain" description="G-protein coupled receptors family 3 profile" evidence="11">
    <location>
        <begin position="770"/>
        <end position="963"/>
    </location>
</feature>
<evidence type="ECO:0000259" key="11">
    <source>
        <dbReference type="PROSITE" id="PS50259"/>
    </source>
</evidence>
<feature type="region of interest" description="Disordered" evidence="9">
    <location>
        <begin position="1214"/>
        <end position="1261"/>
    </location>
</feature>
<feature type="transmembrane region" description="Helical" evidence="10">
    <location>
        <begin position="937"/>
        <end position="959"/>
    </location>
</feature>
<evidence type="ECO:0000256" key="5">
    <source>
        <dbReference type="ARBA" id="ARBA00023136"/>
    </source>
</evidence>
<dbReference type="AlphaFoldDB" id="A0A9N8E1N6"/>
<dbReference type="EMBL" id="CAICTM010000441">
    <property type="protein sequence ID" value="CAB9510575.1"/>
    <property type="molecule type" value="Genomic_DNA"/>
</dbReference>
<keyword evidence="5 10" id="KW-0472">Membrane</keyword>
<comment type="subcellular location">
    <subcellularLocation>
        <location evidence="1">Membrane</location>
        <topology evidence="1">Multi-pass membrane protein</topology>
    </subcellularLocation>
</comment>
<evidence type="ECO:0000256" key="8">
    <source>
        <dbReference type="ARBA" id="ARBA00023224"/>
    </source>
</evidence>
<keyword evidence="2 10" id="KW-0812">Transmembrane</keyword>
<dbReference type="PRINTS" id="PR01176">
    <property type="entry name" value="GABABRECEPTR"/>
</dbReference>
<dbReference type="InterPro" id="IPR000337">
    <property type="entry name" value="GPCR_3"/>
</dbReference>
<feature type="region of interest" description="Disordered" evidence="9">
    <location>
        <begin position="37"/>
        <end position="79"/>
    </location>
</feature>
<evidence type="ECO:0000313" key="12">
    <source>
        <dbReference type="EMBL" id="CAB9510575.1"/>
    </source>
</evidence>
<dbReference type="Pfam" id="PF00003">
    <property type="entry name" value="7tm_3"/>
    <property type="match status" value="1"/>
</dbReference>
<dbReference type="GO" id="GO:0004965">
    <property type="term" value="F:G protein-coupled GABA receptor activity"/>
    <property type="evidence" value="ECO:0007669"/>
    <property type="project" value="InterPro"/>
</dbReference>
<dbReference type="SUPFAM" id="SSF53822">
    <property type="entry name" value="Periplasmic binding protein-like I"/>
    <property type="match status" value="1"/>
</dbReference>
<evidence type="ECO:0000256" key="9">
    <source>
        <dbReference type="SAM" id="MobiDB-lite"/>
    </source>
</evidence>
<evidence type="ECO:0000256" key="6">
    <source>
        <dbReference type="ARBA" id="ARBA00023170"/>
    </source>
</evidence>
<dbReference type="SUPFAM" id="SSF103473">
    <property type="entry name" value="MFS general substrate transporter"/>
    <property type="match status" value="1"/>
</dbReference>
<feature type="compositionally biased region" description="Basic and acidic residues" evidence="9">
    <location>
        <begin position="1215"/>
        <end position="1224"/>
    </location>
</feature>
<accession>A0A9N8E1N6</accession>
<organism evidence="12 13">
    <name type="scientific">Seminavis robusta</name>
    <dbReference type="NCBI Taxonomy" id="568900"/>
    <lineage>
        <taxon>Eukaryota</taxon>
        <taxon>Sar</taxon>
        <taxon>Stramenopiles</taxon>
        <taxon>Ochrophyta</taxon>
        <taxon>Bacillariophyta</taxon>
        <taxon>Bacillariophyceae</taxon>
        <taxon>Bacillariophycidae</taxon>
        <taxon>Naviculales</taxon>
        <taxon>Naviculaceae</taxon>
        <taxon>Seminavis</taxon>
    </lineage>
</organism>
<dbReference type="PANTHER" id="PTHR10519:SF20">
    <property type="entry name" value="G-PROTEIN COUPLED RECEPTOR 156-RELATED"/>
    <property type="match status" value="1"/>
</dbReference>
<protein>
    <submittedName>
        <fullName evidence="12">Gamma-aminobutyric acid (GABA) B receptor</fullName>
    </submittedName>
</protein>
<dbReference type="InterPro" id="IPR017978">
    <property type="entry name" value="GPCR_3_C"/>
</dbReference>
<feature type="transmembrane region" description="Helical" evidence="10">
    <location>
        <begin position="772"/>
        <end position="791"/>
    </location>
</feature>
<dbReference type="PANTHER" id="PTHR10519">
    <property type="entry name" value="GABA-B RECEPTOR"/>
    <property type="match status" value="1"/>
</dbReference>
<keyword evidence="3 10" id="KW-1133">Transmembrane helix</keyword>
<keyword evidence="6 12" id="KW-0675">Receptor</keyword>
<feature type="region of interest" description="Disordered" evidence="9">
    <location>
        <begin position="986"/>
        <end position="1006"/>
    </location>
</feature>
<dbReference type="CDD" id="cd15047">
    <property type="entry name" value="7tmC_GABA-B-like"/>
    <property type="match status" value="1"/>
</dbReference>
<dbReference type="InterPro" id="IPR001828">
    <property type="entry name" value="ANF_lig-bd_rcpt"/>
</dbReference>
<keyword evidence="4" id="KW-0297">G-protein coupled receptor</keyword>
<gene>
    <name evidence="12" type="ORF">SEMRO_442_G143940.1</name>
</gene>
<comment type="caution">
    <text evidence="12">The sequence shown here is derived from an EMBL/GenBank/DDBJ whole genome shotgun (WGS) entry which is preliminary data.</text>
</comment>
<evidence type="ECO:0000256" key="1">
    <source>
        <dbReference type="ARBA" id="ARBA00004141"/>
    </source>
</evidence>
<evidence type="ECO:0000256" key="2">
    <source>
        <dbReference type="ARBA" id="ARBA00022692"/>
    </source>
</evidence>
<evidence type="ECO:0000313" key="13">
    <source>
        <dbReference type="Proteomes" id="UP001153069"/>
    </source>
</evidence>
<dbReference type="Gene3D" id="3.40.50.2300">
    <property type="match status" value="2"/>
</dbReference>
<dbReference type="Proteomes" id="UP001153069">
    <property type="component" value="Unassembled WGS sequence"/>
</dbReference>
<feature type="transmembrane region" description="Helical" evidence="10">
    <location>
        <begin position="704"/>
        <end position="727"/>
    </location>
</feature>
<name>A0A9N8E1N6_9STRA</name>
<keyword evidence="13" id="KW-1185">Reference proteome</keyword>
<dbReference type="GO" id="GO:0038039">
    <property type="term" value="C:G protein-coupled receptor heterodimeric complex"/>
    <property type="evidence" value="ECO:0007669"/>
    <property type="project" value="TreeGrafter"/>
</dbReference>
<feature type="transmembrane region" description="Helical" evidence="10">
    <location>
        <begin position="816"/>
        <end position="836"/>
    </location>
</feature>
<dbReference type="InterPro" id="IPR036259">
    <property type="entry name" value="MFS_trans_sf"/>
</dbReference>
<evidence type="ECO:0000256" key="10">
    <source>
        <dbReference type="SAM" id="Phobius"/>
    </source>
</evidence>
<dbReference type="PROSITE" id="PS50259">
    <property type="entry name" value="G_PROTEIN_RECEP_F3_4"/>
    <property type="match status" value="1"/>
</dbReference>
<feature type="transmembrane region" description="Helical" evidence="10">
    <location>
        <begin position="739"/>
        <end position="760"/>
    </location>
</feature>
<proteinExistence type="predicted"/>
<evidence type="ECO:0000256" key="7">
    <source>
        <dbReference type="ARBA" id="ARBA00023180"/>
    </source>
</evidence>
<feature type="compositionally biased region" description="Low complexity" evidence="9">
    <location>
        <begin position="183"/>
        <end position="206"/>
    </location>
</feature>
<dbReference type="InterPro" id="IPR002455">
    <property type="entry name" value="GPCR3_GABA-B"/>
</dbReference>
<feature type="compositionally biased region" description="Polar residues" evidence="9">
    <location>
        <begin position="276"/>
        <end position="290"/>
    </location>
</feature>
<dbReference type="PRINTS" id="PR00248">
    <property type="entry name" value="GPCRMGR"/>
</dbReference>
<feature type="compositionally biased region" description="Polar residues" evidence="9">
    <location>
        <begin position="62"/>
        <end position="74"/>
    </location>
</feature>
<evidence type="ECO:0000256" key="3">
    <source>
        <dbReference type="ARBA" id="ARBA00022989"/>
    </source>
</evidence>
<keyword evidence="7" id="KW-0325">Glycoprotein</keyword>
<dbReference type="InterPro" id="IPR028082">
    <property type="entry name" value="Peripla_BP_I"/>
</dbReference>
<feature type="region of interest" description="Disordered" evidence="9">
    <location>
        <begin position="182"/>
        <end position="227"/>
    </location>
</feature>
<feature type="region of interest" description="Disordered" evidence="9">
    <location>
        <begin position="276"/>
        <end position="322"/>
    </location>
</feature>
<keyword evidence="8" id="KW-0807">Transducer</keyword>
<evidence type="ECO:0000256" key="4">
    <source>
        <dbReference type="ARBA" id="ARBA00023040"/>
    </source>
</evidence>
<feature type="transmembrane region" description="Helical" evidence="10">
    <location>
        <begin position="870"/>
        <end position="889"/>
    </location>
</feature>
<reference evidence="12" key="1">
    <citation type="submission" date="2020-06" db="EMBL/GenBank/DDBJ databases">
        <authorList>
            <consortium name="Plant Systems Biology data submission"/>
        </authorList>
    </citation>
    <scope>NUCLEOTIDE SEQUENCE</scope>
    <source>
        <strain evidence="12">D6</strain>
    </source>
</reference>
<sequence length="1261" mass="137945">MYATPQIMDDTPQIQAVGEGSDMMSTTSNQAGTTHYYHHHTHSSLVDECNDHPHKQKKRSQRSLQVGGHQTSEASFMERSAIRTVDVTEPARATREGHLMSLLPLSRRNRETGERELIEFRVYVELSAFLAFKHVQHRSGSVLDDLPRMMEGCDFTWTYKHHDTNFSPLQAATVLFENNVGRTTSTGSKSTIPTTTTSYTTTTTTSVISESEGATLPPPPLQDTSAGEDEIPVFELDEGGIVTNISASAQFDDDEIIPQEEDDENITMASLSLFNFTTSDHSDPSSNATTTRRRLNDDDHDDDFQARSHSDSSSNNNNPQPFAILGAARSVVSQTVGTLASALDLPQISSSSTSSSLDTLSHFARTVPTNAGDAHAAVAYLHHLNVTNLGVLVIKNIWGRRYETELTHHAKRYNISVHSVAYNDEDENLELAMQQLQNSKLRYFMGIINPSGWKPVVRKAYEYGLMGRVGYQWYLADTVELVGDTFALDRNTEWDLAQALHGVGVIFLQLAPHRAFDRALTVFADNRQMQQEFVASHAEPELLEGFEFKLFPGRSLFQYLTYDAVIALGLAACATPGHFTGQEFYNQLLQVDFEGVSGRVRLHNKTGTRLGEGMDYQVFNLILSDYDTQAAKPTVTLPSDQVTFRASPSITVDLSPALGQGVSEALPIIEIHEPFIYHDNSTLPPLVLPPLEIEMNLIPTGVQVFGLCLAALVMLLSIGCAVWTYTYRSAYVIRAAQPIFLGLMCLGTFILACTIIPLSFQEDLSGLNGACMTIPWLFCVGFTVAIAALFSKAHRINKLMRSGSQLRRVKVKPKDVIRPFVILISINLILLTAWTASPYRLQWHRQPMDNYDRFGRSVESYGGCRAEGGLLYLIFLVPLALANVAVLLITTVESWRGRKLPSQFSESKFVLVSLISLCETFALGATTLLAVLDNPTARFVVMSLVLTIASCAILIPLFLPKYFQRNVVESVGRKSSGVSNYAGMSKYDFREPPSDPMQPAPRLSGLSQDESITDLGALSGGKELARSNHDSHGPFDDSKSFDSSMGSFFKTPSVQQLQYLHKNMNASIQNMNQSVNQGIKDIQNSAFFASEPMPIKRTSIDGSVASGRASAGSTGSLGNGNGSNVATNIANGIGSGIASGLATGVNIGSGIACGMASGVRVVANPAQRSISKAALIATATLHKLENAPNLSSSQLFKLNKEESKRKMLSTLSEHMSYEEGRTSSHLDPTSSHALSSSHREDDSESPSFAGNDDESETPRVF</sequence>
<feature type="transmembrane region" description="Helical" evidence="10">
    <location>
        <begin position="909"/>
        <end position="931"/>
    </location>
</feature>
<dbReference type="Pfam" id="PF01094">
    <property type="entry name" value="ANF_receptor"/>
    <property type="match status" value="1"/>
</dbReference>